<dbReference type="Proteomes" id="UP000256541">
    <property type="component" value="Unassembled WGS sequence"/>
</dbReference>
<dbReference type="OrthoDB" id="3383452at2"/>
<gene>
    <name evidence="2" type="ORF">B7R22_17020</name>
</gene>
<organism evidence="2 3">
    <name type="scientific">Subtercola boreus</name>
    <dbReference type="NCBI Taxonomy" id="120213"/>
    <lineage>
        <taxon>Bacteria</taxon>
        <taxon>Bacillati</taxon>
        <taxon>Actinomycetota</taxon>
        <taxon>Actinomycetes</taxon>
        <taxon>Micrococcales</taxon>
        <taxon>Microbacteriaceae</taxon>
        <taxon>Subtercola</taxon>
    </lineage>
</organism>
<accession>A0A3E0VQ69</accession>
<sequence>MAWFKVDDGFSTSPKVLSIPRSSRMAAVGLWTIAGTWCAKHLTDGHVPNFMIDEWGADESLAVALVKAGLWVEDAEGYVFHDWSDYQPSRLEVNANREKERQRKESYRAKKGANQSDSPSGTTVGQEESSHGVSGPPDPTHPDPSRPSTSDEVEGSSSEPDGSDAKRFSADVIRLCDTLAELVRLNGNKVGVVGTTWWLSCDRLIRLDGYTAKQIEWVMQWSQQNEFWQSNVMSMPKLREKFDQLKTKAMQEAAARKQPQDARKQTPTERALSTLSLPTDFGPKGITS</sequence>
<feature type="compositionally biased region" description="Basic and acidic residues" evidence="1">
    <location>
        <begin position="254"/>
        <end position="267"/>
    </location>
</feature>
<name>A0A3E0VQ69_9MICO</name>
<evidence type="ECO:0000313" key="2">
    <source>
        <dbReference type="EMBL" id="RFA12132.1"/>
    </source>
</evidence>
<comment type="caution">
    <text evidence="2">The sequence shown here is derived from an EMBL/GenBank/DDBJ whole genome shotgun (WGS) entry which is preliminary data.</text>
</comment>
<dbReference type="EMBL" id="NBXB01000045">
    <property type="protein sequence ID" value="RFA12132.1"/>
    <property type="molecule type" value="Genomic_DNA"/>
</dbReference>
<reference evidence="2 3" key="1">
    <citation type="submission" date="2017-04" db="EMBL/GenBank/DDBJ databases">
        <title>Comparative genome analysis of Subtercola boreus.</title>
        <authorList>
            <person name="Cho Y.-J."/>
            <person name="Cho A."/>
            <person name="Kim O.-S."/>
            <person name="Lee J.-I."/>
        </authorList>
    </citation>
    <scope>NUCLEOTIDE SEQUENCE [LARGE SCALE GENOMIC DNA]</scope>
    <source>
        <strain evidence="2 3">P27479</strain>
    </source>
</reference>
<feature type="compositionally biased region" description="Basic and acidic residues" evidence="1">
    <location>
        <begin position="95"/>
        <end position="108"/>
    </location>
</feature>
<feature type="compositionally biased region" description="Polar residues" evidence="1">
    <location>
        <begin position="113"/>
        <end position="127"/>
    </location>
</feature>
<protein>
    <recommendedName>
        <fullName evidence="4">Lin1244/Lin1753-like N-terminal domain-containing protein</fullName>
    </recommendedName>
</protein>
<feature type="region of interest" description="Disordered" evidence="1">
    <location>
        <begin position="94"/>
        <end position="165"/>
    </location>
</feature>
<evidence type="ECO:0000313" key="3">
    <source>
        <dbReference type="Proteomes" id="UP000256541"/>
    </source>
</evidence>
<evidence type="ECO:0008006" key="4">
    <source>
        <dbReference type="Google" id="ProtNLM"/>
    </source>
</evidence>
<proteinExistence type="predicted"/>
<dbReference type="RefSeq" id="WP_116412908.1">
    <property type="nucleotide sequence ID" value="NZ_NBXB01000045.1"/>
</dbReference>
<dbReference type="AlphaFoldDB" id="A0A3E0VQ69"/>
<evidence type="ECO:0000256" key="1">
    <source>
        <dbReference type="SAM" id="MobiDB-lite"/>
    </source>
</evidence>
<feature type="region of interest" description="Disordered" evidence="1">
    <location>
        <begin position="249"/>
        <end position="288"/>
    </location>
</feature>